<accession>A0A4P8HLW1</accession>
<feature type="signal peptide" evidence="1">
    <location>
        <begin position="1"/>
        <end position="33"/>
    </location>
</feature>
<dbReference type="AlphaFoldDB" id="A0A4P8HLW1"/>
<dbReference type="PROSITE" id="PS51257">
    <property type="entry name" value="PROKAR_LIPOPROTEIN"/>
    <property type="match status" value="1"/>
</dbReference>
<dbReference type="Proteomes" id="UP000298763">
    <property type="component" value="Chromosome"/>
</dbReference>
<evidence type="ECO:0000313" key="2">
    <source>
        <dbReference type="EMBL" id="MBB3222768.1"/>
    </source>
</evidence>
<evidence type="ECO:0000256" key="1">
    <source>
        <dbReference type="SAM" id="SignalP"/>
    </source>
</evidence>
<reference evidence="3 4" key="1">
    <citation type="submission" date="2019-05" db="EMBL/GenBank/DDBJ databases">
        <title>Draft Genome Sequences of Six Type Strains of the Genus Massilia.</title>
        <authorList>
            <person name="Miess H."/>
            <person name="Frediansyhah A."/>
            <person name="Gross H."/>
        </authorList>
    </citation>
    <scope>NUCLEOTIDE SEQUENCE [LARGE SCALE GENOMIC DNA]</scope>
    <source>
        <strain evidence="3 4">DSMZ 26121</strain>
    </source>
</reference>
<protein>
    <submittedName>
        <fullName evidence="3">Neuraminidase</fullName>
    </submittedName>
</protein>
<gene>
    <name evidence="3" type="ORF">FCL38_10095</name>
    <name evidence="2" type="ORF">FHS02_003591</name>
</gene>
<dbReference type="OrthoDB" id="223410at2"/>
<keyword evidence="4" id="KW-1185">Reference proteome</keyword>
<dbReference type="RefSeq" id="WP_137313618.1">
    <property type="nucleotide sequence ID" value="NZ_CP040017.1"/>
</dbReference>
<evidence type="ECO:0000313" key="3">
    <source>
        <dbReference type="EMBL" id="QCP10739.1"/>
    </source>
</evidence>
<organism evidence="2 5">
    <name type="scientific">Pseudoduganella umbonata</name>
    <dbReference type="NCBI Taxonomy" id="864828"/>
    <lineage>
        <taxon>Bacteria</taxon>
        <taxon>Pseudomonadati</taxon>
        <taxon>Pseudomonadota</taxon>
        <taxon>Betaproteobacteria</taxon>
        <taxon>Burkholderiales</taxon>
        <taxon>Oxalobacteraceae</taxon>
        <taxon>Telluria group</taxon>
        <taxon>Pseudoduganella</taxon>
    </lineage>
</organism>
<evidence type="ECO:0000313" key="4">
    <source>
        <dbReference type="Proteomes" id="UP000298763"/>
    </source>
</evidence>
<name>A0A4P8HLW1_9BURK</name>
<dbReference type="Proteomes" id="UP000584325">
    <property type="component" value="Unassembled WGS sequence"/>
</dbReference>
<sequence>MRAPIRGAAAARLAAAWPAAALLAALLAGCASGGQPAAGADVKLVDVAPGWADNSVNAVVFRRHALVSDREWQFIAFYDAEGRVVLGRRKPDAARWELAPTQYKGNVRDAHNSISIGLDASGVLHVAFDHHNGPLRYARGTAPHALTLGAEEAMTGRDERSVTYPEFHPLAGGGMLFLYRDGGSGRGNLVVNRYDPAAQRWARLHDNLISGEGKRNAYWQAAVGGQGTVHVSWTWRESPDVASNHDIAYARSRDGGATWEDSGGRRLALPVTEATAEVAARVPQKSELINQTAMTADGAGRPYIATYWRKAGETVPQYRIVHLGDGGWRTLDLPFRRTPFSLSGMGTKAIPVSRPQLVVDTAGANALLLFRDEERGNRVSAALVDIARGSWTVRDLADAAVGAWEPNLDPERWRRSGELNLFVQDVRQADGEGLARGAPSMVRVLEFKPKEWNR</sequence>
<feature type="chain" id="PRO_5044607209" evidence="1">
    <location>
        <begin position="34"/>
        <end position="454"/>
    </location>
</feature>
<proteinExistence type="predicted"/>
<dbReference type="EMBL" id="JACHXS010000006">
    <property type="protein sequence ID" value="MBB3222768.1"/>
    <property type="molecule type" value="Genomic_DNA"/>
</dbReference>
<dbReference type="Pfam" id="PF15892">
    <property type="entry name" value="BNR_4"/>
    <property type="match status" value="1"/>
</dbReference>
<evidence type="ECO:0000313" key="5">
    <source>
        <dbReference type="Proteomes" id="UP000584325"/>
    </source>
</evidence>
<dbReference type="EMBL" id="CP040017">
    <property type="protein sequence ID" value="QCP10739.1"/>
    <property type="molecule type" value="Genomic_DNA"/>
</dbReference>
<keyword evidence="1" id="KW-0732">Signal</keyword>
<reference evidence="2 5" key="2">
    <citation type="submission" date="2020-08" db="EMBL/GenBank/DDBJ databases">
        <title>Genomic Encyclopedia of Type Strains, Phase III (KMG-III): the genomes of soil and plant-associated and newly described type strains.</title>
        <authorList>
            <person name="Whitman W."/>
        </authorList>
    </citation>
    <scope>NUCLEOTIDE SEQUENCE [LARGE SCALE GENOMIC DNA]</scope>
    <source>
        <strain evidence="2 5">CECT 7753</strain>
    </source>
</reference>